<evidence type="ECO:0000313" key="2">
    <source>
        <dbReference type="Proteomes" id="UP000235392"/>
    </source>
</evidence>
<gene>
    <name evidence="1" type="ORF">PCASD_10698</name>
</gene>
<protein>
    <submittedName>
        <fullName evidence="1">Uncharacterized protein</fullName>
    </submittedName>
</protein>
<comment type="caution">
    <text evidence="1">The sequence shown here is derived from an EMBL/GenBank/DDBJ whole genome shotgun (WGS) entry which is preliminary data.</text>
</comment>
<dbReference type="EMBL" id="PGCI01000110">
    <property type="protein sequence ID" value="PLW39787.1"/>
    <property type="molecule type" value="Genomic_DNA"/>
</dbReference>
<dbReference type="Proteomes" id="UP000235392">
    <property type="component" value="Unassembled WGS sequence"/>
</dbReference>
<reference evidence="1 2" key="1">
    <citation type="submission" date="2017-11" db="EMBL/GenBank/DDBJ databases">
        <title>De novo assembly and phasing of dikaryotic genomes from two isolates of Puccinia coronata f. sp. avenae, the causal agent of oat crown rust.</title>
        <authorList>
            <person name="Miller M.E."/>
            <person name="Zhang Y."/>
            <person name="Omidvar V."/>
            <person name="Sperschneider J."/>
            <person name="Schwessinger B."/>
            <person name="Raley C."/>
            <person name="Palmer J.M."/>
            <person name="Garnica D."/>
            <person name="Upadhyaya N."/>
            <person name="Rathjen J."/>
            <person name="Taylor J.M."/>
            <person name="Park R.F."/>
            <person name="Dodds P.N."/>
            <person name="Hirsch C.D."/>
            <person name="Kianian S.F."/>
            <person name="Figueroa M."/>
        </authorList>
    </citation>
    <scope>NUCLEOTIDE SEQUENCE [LARGE SCALE GENOMIC DNA]</scope>
    <source>
        <strain evidence="1">12SD80</strain>
    </source>
</reference>
<dbReference type="AlphaFoldDB" id="A0A2N5UQ68"/>
<evidence type="ECO:0000313" key="1">
    <source>
        <dbReference type="EMBL" id="PLW39787.1"/>
    </source>
</evidence>
<accession>A0A2N5UQ68</accession>
<organism evidence="1 2">
    <name type="scientific">Puccinia coronata f. sp. avenae</name>
    <dbReference type="NCBI Taxonomy" id="200324"/>
    <lineage>
        <taxon>Eukaryota</taxon>
        <taxon>Fungi</taxon>
        <taxon>Dikarya</taxon>
        <taxon>Basidiomycota</taxon>
        <taxon>Pucciniomycotina</taxon>
        <taxon>Pucciniomycetes</taxon>
        <taxon>Pucciniales</taxon>
        <taxon>Pucciniaceae</taxon>
        <taxon>Puccinia</taxon>
    </lineage>
</organism>
<proteinExistence type="predicted"/>
<sequence length="60" mass="6284">MSVSGKAHASGGLAMLRQEDCIRHGAGVGDCSYLCFLCFGDREVMAGRLAAAILSSGLWH</sequence>
<name>A0A2N5UQ68_9BASI</name>